<keyword evidence="1" id="KW-0812">Transmembrane</keyword>
<feature type="transmembrane region" description="Helical" evidence="1">
    <location>
        <begin position="12"/>
        <end position="36"/>
    </location>
</feature>
<reference evidence="3 4" key="1">
    <citation type="submission" date="2018-10" db="EMBL/GenBank/DDBJ databases">
        <authorList>
            <consortium name="Molecular Microbiology and Infection Unit (UMMI)"/>
            <person name="Machado M."/>
        </authorList>
    </citation>
    <scope>NUCLEOTIDE SEQUENCE [LARGE SCALE GENOMIC DNA]</scope>
    <source>
        <strain evidence="3">FMV2238.02</strain>
    </source>
</reference>
<evidence type="ECO:0000313" key="3">
    <source>
        <dbReference type="EMBL" id="VDC43303.1"/>
    </source>
</evidence>
<evidence type="ECO:0000256" key="1">
    <source>
        <dbReference type="SAM" id="Phobius"/>
    </source>
</evidence>
<evidence type="ECO:0008006" key="6">
    <source>
        <dbReference type="Google" id="ProtNLM"/>
    </source>
</evidence>
<sequence length="206" mass="22891">MRKYLQVRLYELSYYVEILISIILLVSLLILTGHLALMLTGIFSIKSGLDTYLQNFLNQAMSIAIGVELIKMLSKHTSGTIIEVLLFAIARQIVVAHGSPIDSLLSVLALTILFATRKYLFTSFDDTSSVVVRGSQKVKVANVLARVNLPAASKDELMRDLMLRHLEVEDKLPTIGASIAFADVALRIDHMHEGVITRIEIIKSLK</sequence>
<evidence type="ECO:0000313" key="4">
    <source>
        <dbReference type="Proteomes" id="UP000280759"/>
    </source>
</evidence>
<keyword evidence="4" id="KW-1185">Reference proteome</keyword>
<dbReference type="Proteomes" id="UP000280759">
    <property type="component" value="Unassembled WGS sequence"/>
</dbReference>
<dbReference type="EMBL" id="UXEP01000031">
    <property type="protein sequence ID" value="VDC43303.1"/>
    <property type="molecule type" value="Genomic_DNA"/>
</dbReference>
<reference evidence="2" key="2">
    <citation type="submission" date="2021-04" db="EMBL/GenBank/DDBJ databases">
        <title>Draft genomes of 20 S. canis strains.</title>
        <authorList>
            <person name="Pagnossin D."/>
            <person name="Weir W."/>
            <person name="Smith A."/>
            <person name="Ure R."/>
            <person name="Oravcova K."/>
        </authorList>
    </citation>
    <scope>NUCLEOTIDE SEQUENCE</scope>
    <source>
        <strain evidence="2">284</strain>
    </source>
</reference>
<dbReference type="RefSeq" id="WP_003045529.1">
    <property type="nucleotide sequence ID" value="NZ_BEWZ01000024.1"/>
</dbReference>
<dbReference type="Proteomes" id="UP001186118">
    <property type="component" value="Unassembled WGS sequence"/>
</dbReference>
<keyword evidence="1" id="KW-1133">Transmembrane helix</keyword>
<dbReference type="GeneID" id="49628591"/>
<dbReference type="OrthoDB" id="362826at2"/>
<organism evidence="2 5">
    <name type="scientific">Streptococcus canis</name>
    <dbReference type="NCBI Taxonomy" id="1329"/>
    <lineage>
        <taxon>Bacteria</taxon>
        <taxon>Bacillati</taxon>
        <taxon>Bacillota</taxon>
        <taxon>Bacilli</taxon>
        <taxon>Lactobacillales</taxon>
        <taxon>Streptococcaceae</taxon>
        <taxon>Streptococcus</taxon>
    </lineage>
</organism>
<dbReference type="EMBL" id="JAGQEX010000007">
    <property type="protein sequence ID" value="MDV5976682.1"/>
    <property type="molecule type" value="Genomic_DNA"/>
</dbReference>
<evidence type="ECO:0000313" key="5">
    <source>
        <dbReference type="Proteomes" id="UP001186118"/>
    </source>
</evidence>
<dbReference type="AlphaFoldDB" id="A0A2D4DSM5"/>
<accession>A0A2D4DSM5</accession>
<evidence type="ECO:0000313" key="2">
    <source>
        <dbReference type="EMBL" id="MDV5976682.1"/>
    </source>
</evidence>
<keyword evidence="1" id="KW-0472">Membrane</keyword>
<protein>
    <recommendedName>
        <fullName evidence="6">Transporter</fullName>
    </recommendedName>
</protein>
<gene>
    <name evidence="3" type="ORF">FMV2238Y02_18000</name>
    <name evidence="2" type="ORF">KB584_04280</name>
</gene>
<proteinExistence type="predicted"/>
<name>A0A2D4DSM5_STRCB</name>